<dbReference type="Proteomes" id="UP000225972">
    <property type="component" value="Unassembled WGS sequence"/>
</dbReference>
<dbReference type="EMBL" id="FXXP01000002">
    <property type="protein sequence ID" value="SMX29101.1"/>
    <property type="molecule type" value="Genomic_DNA"/>
</dbReference>
<dbReference type="InterPro" id="IPR012808">
    <property type="entry name" value="CHP02453"/>
</dbReference>
<evidence type="ECO:0008006" key="3">
    <source>
        <dbReference type="Google" id="ProtNLM"/>
    </source>
</evidence>
<name>A0A238JEJ9_9RHOB</name>
<dbReference type="OrthoDB" id="9794241at2"/>
<gene>
    <name evidence="1" type="ORF">TRP8649_03232</name>
</gene>
<sequence>MSTSVETKTLFQDARQFLSELEKNNSKEWFQANKARYDTELKRPAERLLADVAEFLEAISGTPPKPKLFRPHRDVRFSKDKTPYHTHLHLLWSLPDGRSWMLGIATGYATAGAGIMGFEKPHLEAYRAAVATGGEDLQKILTDGAWRVEEPELKRVPAPYPSDHPSATLLRRKGLVAWRDDLEAGLSNDPEAALKDVFSELKPVQDWLARVVS</sequence>
<organism evidence="1 2">
    <name type="scientific">Pelagimonas phthalicica</name>
    <dbReference type="NCBI Taxonomy" id="1037362"/>
    <lineage>
        <taxon>Bacteria</taxon>
        <taxon>Pseudomonadati</taxon>
        <taxon>Pseudomonadota</taxon>
        <taxon>Alphaproteobacteria</taxon>
        <taxon>Rhodobacterales</taxon>
        <taxon>Roseobacteraceae</taxon>
        <taxon>Pelagimonas</taxon>
    </lineage>
</organism>
<dbReference type="PIRSF" id="PIRSF028451">
    <property type="entry name" value="UCP028451"/>
    <property type="match status" value="1"/>
</dbReference>
<dbReference type="PANTHER" id="PTHR36452:SF1">
    <property type="entry name" value="DUF2461 DOMAIN-CONTAINING PROTEIN"/>
    <property type="match status" value="1"/>
</dbReference>
<accession>A0A238JEJ9</accession>
<dbReference type="Pfam" id="PF09365">
    <property type="entry name" value="DUF2461"/>
    <property type="match status" value="1"/>
</dbReference>
<reference evidence="2" key="1">
    <citation type="submission" date="2017-05" db="EMBL/GenBank/DDBJ databases">
        <authorList>
            <person name="Rodrigo-Torres L."/>
            <person name="Arahal R. D."/>
            <person name="Lucena T."/>
        </authorList>
    </citation>
    <scope>NUCLEOTIDE SEQUENCE [LARGE SCALE GENOMIC DNA]</scope>
    <source>
        <strain evidence="2">CECT 8649</strain>
    </source>
</reference>
<dbReference type="NCBIfam" id="TIGR02453">
    <property type="entry name" value="TIGR02453 family protein"/>
    <property type="match status" value="1"/>
</dbReference>
<dbReference type="PANTHER" id="PTHR36452">
    <property type="entry name" value="CHROMOSOME 12, WHOLE GENOME SHOTGUN SEQUENCE"/>
    <property type="match status" value="1"/>
</dbReference>
<proteinExistence type="predicted"/>
<keyword evidence="2" id="KW-1185">Reference proteome</keyword>
<dbReference type="RefSeq" id="WP_099246900.1">
    <property type="nucleotide sequence ID" value="NZ_FXXP01000002.1"/>
</dbReference>
<evidence type="ECO:0000313" key="1">
    <source>
        <dbReference type="EMBL" id="SMX29101.1"/>
    </source>
</evidence>
<dbReference type="InterPro" id="IPR015996">
    <property type="entry name" value="UCP028451"/>
</dbReference>
<evidence type="ECO:0000313" key="2">
    <source>
        <dbReference type="Proteomes" id="UP000225972"/>
    </source>
</evidence>
<dbReference type="AlphaFoldDB" id="A0A238JEJ9"/>
<protein>
    <recommendedName>
        <fullName evidence="3">TIGR02453 family protein</fullName>
    </recommendedName>
</protein>